<dbReference type="PANTHER" id="PTHR35792:SF2">
    <property type="entry name" value="GENERAL STRESS PROTEIN"/>
    <property type="match status" value="1"/>
</dbReference>
<feature type="transmembrane region" description="Helical" evidence="1">
    <location>
        <begin position="12"/>
        <end position="30"/>
    </location>
</feature>
<dbReference type="EMBL" id="FR695877">
    <property type="protein sequence ID" value="CBX31213.1"/>
    <property type="molecule type" value="Genomic_DNA"/>
</dbReference>
<sequence length="92" mass="9608">MEENNCSSGSILASFLLGGIIGAGIAILLAPKSGHETIEKIKEVARTVKGKIASSVDSAKDIYEEKKSAVSVAVEAGKEAYKKEIDASKQKA</sequence>
<keyword evidence="1" id="KW-0472">Membrane</keyword>
<accession>E1YM80</accession>
<organism evidence="2">
    <name type="scientific">uncultured Desulfobacterium sp</name>
    <dbReference type="NCBI Taxonomy" id="201089"/>
    <lineage>
        <taxon>Bacteria</taxon>
        <taxon>Pseudomonadati</taxon>
        <taxon>Thermodesulfobacteriota</taxon>
        <taxon>Desulfobacteria</taxon>
        <taxon>Desulfobacterales</taxon>
        <taxon>Desulfobacteriaceae</taxon>
        <taxon>Desulfobacterium</taxon>
        <taxon>environmental samples</taxon>
    </lineage>
</organism>
<evidence type="ECO:0000256" key="1">
    <source>
        <dbReference type="SAM" id="Phobius"/>
    </source>
</evidence>
<evidence type="ECO:0000313" key="2">
    <source>
        <dbReference type="EMBL" id="CBX31213.1"/>
    </source>
</evidence>
<keyword evidence="1" id="KW-0812">Transmembrane</keyword>
<dbReference type="PANTHER" id="PTHR35792">
    <property type="entry name" value="GENERAL STRESS PROTEIN"/>
    <property type="match status" value="1"/>
</dbReference>
<dbReference type="InterPro" id="IPR024623">
    <property type="entry name" value="YtxH"/>
</dbReference>
<dbReference type="Pfam" id="PF12732">
    <property type="entry name" value="YtxH"/>
    <property type="match status" value="1"/>
</dbReference>
<name>E1YM80_9BACT</name>
<dbReference type="AlphaFoldDB" id="E1YM80"/>
<evidence type="ECO:0008006" key="3">
    <source>
        <dbReference type="Google" id="ProtNLM"/>
    </source>
</evidence>
<keyword evidence="1" id="KW-1133">Transmembrane helix</keyword>
<protein>
    <recommendedName>
        <fullName evidence="3">YtxH domain-containing protein</fullName>
    </recommendedName>
</protein>
<gene>
    <name evidence="2" type="ORF">N47_E47250</name>
</gene>
<reference evidence="2" key="1">
    <citation type="journal article" date="2011" name="Environ. Microbiol.">
        <title>Genomic insights into the metabolic potential of the polycyclic aromatic hydrocarbon degrading sulfate-reducing Deltaproteobacterium N47.</title>
        <authorList>
            <person name="Bergmann F."/>
            <person name="Selesi D."/>
            <person name="Weinmaier T."/>
            <person name="Tischler P."/>
            <person name="Rattei T."/>
            <person name="Meckenstock R.U."/>
        </authorList>
    </citation>
    <scope>NUCLEOTIDE SEQUENCE</scope>
</reference>
<dbReference type="InterPro" id="IPR052928">
    <property type="entry name" value="Desiccation-related_membrane"/>
</dbReference>
<proteinExistence type="predicted"/>